<accession>A0A1K0G924</accession>
<dbReference type="AlphaFoldDB" id="A0A1K0G924"/>
<evidence type="ECO:0000313" key="3">
    <source>
        <dbReference type="Proteomes" id="UP000182486"/>
    </source>
</evidence>
<proteinExistence type="predicted"/>
<sequence>MLAAGRSGLMSQPCRGEPPVEFEIPETLDGLDLDALTALENDAVAAFDTLRDDPELTGDGLVRLRELAEFVRQVRAREGEIMAAAAQVAAELDDLAGQVHGDDEDDETEGEEEGEPAGSAPGQQGEPAPAQPDEAPVEPAEPAEPTPVLASLARRAAARQPKPRTAVSARSARVKAAPDVPNVPNGHLFSSVEDLARAVDERFAAMPRGAAVQTRIRQGVARIELPTEQGLVASAGDDFDVVEHAASQTRLSGGNLVAAGGWCAPSETLWDLCPGLETSEGILDLPTVTVTRGGLRYPTGLEFRDLFSAVGFVQTEADSVAGTDKSCYRVPCPDFAETRLEVDGICLEHDIVQNEVWPENTREVVRRAMVAHEHKINARLIAKMAAPSGSTPFTLPLGTDVDGDHTTTGVLGAVAIAATDYRHRYRMSRRATLEMPAPSWLLDWIRADMARRAGQNFFDITDEQITAWFQRRNVLPRWVYDWQDGYVDAGGAGFGGAASPQQWPSSVQLLMYAPGTWVKGTRGIIDLAAVYDSTKLRDNEYIALWSEEATLLIKRCYASYRLTVPLCPSGVTGQPVAFDCVAA</sequence>
<reference evidence="2 3" key="1">
    <citation type="submission" date="2016-09" db="EMBL/GenBank/DDBJ databases">
        <title>Couchioplanes caeruleus draft genome sequence.</title>
        <authorList>
            <person name="Sheehan J."/>
            <person name="Caffrey P."/>
        </authorList>
    </citation>
    <scope>NUCLEOTIDE SEQUENCE [LARGE SCALE GENOMIC DNA]</scope>
    <source>
        <strain evidence="2 3">DSM 43634</strain>
    </source>
</reference>
<evidence type="ECO:0008006" key="4">
    <source>
        <dbReference type="Google" id="ProtNLM"/>
    </source>
</evidence>
<keyword evidence="3" id="KW-1185">Reference proteome</keyword>
<feature type="compositionally biased region" description="Low complexity" evidence="1">
    <location>
        <begin position="116"/>
        <end position="140"/>
    </location>
</feature>
<evidence type="ECO:0000256" key="1">
    <source>
        <dbReference type="SAM" id="MobiDB-lite"/>
    </source>
</evidence>
<dbReference type="NCBIfam" id="NF033847">
    <property type="entry name" value="MCP_Sipho"/>
    <property type="match status" value="1"/>
</dbReference>
<evidence type="ECO:0000313" key="2">
    <source>
        <dbReference type="EMBL" id="OJF13746.1"/>
    </source>
</evidence>
<dbReference type="InterPro" id="IPR047790">
    <property type="entry name" value="MCP_Sipho"/>
</dbReference>
<comment type="caution">
    <text evidence="2">The sequence shown here is derived from an EMBL/GenBank/DDBJ whole genome shotgun (WGS) entry which is preliminary data.</text>
</comment>
<feature type="compositionally biased region" description="Low complexity" evidence="1">
    <location>
        <begin position="166"/>
        <end position="177"/>
    </location>
</feature>
<gene>
    <name evidence="2" type="ORF">BG844_13495</name>
</gene>
<feature type="region of interest" description="Disordered" evidence="1">
    <location>
        <begin position="98"/>
        <end position="187"/>
    </location>
</feature>
<name>A0A1K0G924_9ACTN</name>
<feature type="compositionally biased region" description="Acidic residues" evidence="1">
    <location>
        <begin position="102"/>
        <end position="115"/>
    </location>
</feature>
<dbReference type="EMBL" id="MEIA01000135">
    <property type="protein sequence ID" value="OJF13746.1"/>
    <property type="molecule type" value="Genomic_DNA"/>
</dbReference>
<organism evidence="2 3">
    <name type="scientific">Couchioplanes caeruleus subsp. caeruleus</name>
    <dbReference type="NCBI Taxonomy" id="56427"/>
    <lineage>
        <taxon>Bacteria</taxon>
        <taxon>Bacillati</taxon>
        <taxon>Actinomycetota</taxon>
        <taxon>Actinomycetes</taxon>
        <taxon>Micromonosporales</taxon>
        <taxon>Micromonosporaceae</taxon>
        <taxon>Couchioplanes</taxon>
    </lineage>
</organism>
<dbReference type="Proteomes" id="UP000182486">
    <property type="component" value="Unassembled WGS sequence"/>
</dbReference>
<protein>
    <recommendedName>
        <fullName evidence="4">Major capsid protein</fullName>
    </recommendedName>
</protein>